<dbReference type="Proteomes" id="UP000076154">
    <property type="component" value="Unassembled WGS sequence"/>
</dbReference>
<dbReference type="GO" id="GO:0000981">
    <property type="term" value="F:DNA-binding transcription factor activity, RNA polymerase II-specific"/>
    <property type="evidence" value="ECO:0007669"/>
    <property type="project" value="TreeGrafter"/>
</dbReference>
<dbReference type="PANTHER" id="PTHR11945:SF534">
    <property type="entry name" value="MYOCYTE-SPECIFIC ENHANCER FACTOR 2"/>
    <property type="match status" value="1"/>
</dbReference>
<evidence type="ECO:0000256" key="2">
    <source>
        <dbReference type="ARBA" id="ARBA00023015"/>
    </source>
</evidence>
<dbReference type="Gene3D" id="3.40.1810.10">
    <property type="entry name" value="Transcription factor, MADS-box"/>
    <property type="match status" value="1"/>
</dbReference>
<gene>
    <name evidence="9" type="primary">mef2d_1</name>
    <name evidence="9" type="ORF">Hypma_014595</name>
</gene>
<feature type="compositionally biased region" description="Polar residues" evidence="7">
    <location>
        <begin position="199"/>
        <end position="213"/>
    </location>
</feature>
<keyword evidence="4" id="KW-0804">Transcription</keyword>
<evidence type="ECO:0000313" key="9">
    <source>
        <dbReference type="EMBL" id="RDB18791.1"/>
    </source>
</evidence>
<comment type="subcellular location">
    <subcellularLocation>
        <location evidence="1">Nucleus</location>
    </subcellularLocation>
</comment>
<evidence type="ECO:0000256" key="4">
    <source>
        <dbReference type="ARBA" id="ARBA00023163"/>
    </source>
</evidence>
<sequence length="505" mass="53420">MGRRKIEIQPITHERNRSVTFLKRKNGLFKKAYELGVLCSVDVAVIIFEERPGHHLKLYQYCSSDISDMVQRHLRHDGEKDTRGPSDFSGNVQTGPKMDGVGGVDDDDGDDDGDDIMMSRGGASKRRGDERIKSEILNTDLDYIPRMPMHAQSAIGLSPSMSMSQHQHHQHPISSDRLGPVHHHQSKRPRLNSPPPPHSTQYSRLGHQPQSRSPSDDAMAPSTAGPVGGYTYPSQNFHPPIHHSLHHQPSQYPQYTPLSHSHGHATPPTPSFIPLQSDFSSRPRGISTSSSGSFLPTARSTSGSGYGGIYARGSNTSGGGGGGSGQPPDRGGGPANRDLFTAYLDAEEHHRVALARRSSTASSSTTAAPAGFSLDWPVHVPPPASAPPSSHVGQGNTSADRGDIRTPVSTSGGGRGGNRAVGGGEGAGVEWLDFLSGSSPSRSSTSAAPTSTSSVGPPTSTSSSTSTTWEHDESRGAGSADAMSIDSMALFRMNSGDVKKDPGAA</sequence>
<comment type="similarity">
    <text evidence="6">Belongs to the MEF2 family.</text>
</comment>
<dbReference type="InterPro" id="IPR002100">
    <property type="entry name" value="TF_MADSbox"/>
</dbReference>
<keyword evidence="10" id="KW-1185">Reference proteome</keyword>
<proteinExistence type="inferred from homology"/>
<dbReference type="CDD" id="cd00265">
    <property type="entry name" value="MADS_MEF2_like"/>
    <property type="match status" value="1"/>
</dbReference>
<evidence type="ECO:0000256" key="7">
    <source>
        <dbReference type="SAM" id="MobiDB-lite"/>
    </source>
</evidence>
<dbReference type="PANTHER" id="PTHR11945">
    <property type="entry name" value="MADS BOX PROTEIN"/>
    <property type="match status" value="1"/>
</dbReference>
<feature type="compositionally biased region" description="Low complexity" evidence="7">
    <location>
        <begin position="279"/>
        <end position="297"/>
    </location>
</feature>
<dbReference type="PROSITE" id="PS50066">
    <property type="entry name" value="MADS_BOX_2"/>
    <property type="match status" value="1"/>
</dbReference>
<evidence type="ECO:0000256" key="5">
    <source>
        <dbReference type="ARBA" id="ARBA00023242"/>
    </source>
</evidence>
<dbReference type="GO" id="GO:0046983">
    <property type="term" value="F:protein dimerization activity"/>
    <property type="evidence" value="ECO:0007669"/>
    <property type="project" value="InterPro"/>
</dbReference>
<reference evidence="9" key="1">
    <citation type="submission" date="2018-04" db="EMBL/GenBank/DDBJ databases">
        <title>Whole genome sequencing of Hypsizygus marmoreus.</title>
        <authorList>
            <person name="Choi I.-G."/>
            <person name="Min B."/>
            <person name="Kim J.-G."/>
            <person name="Kim S."/>
            <person name="Oh Y.-L."/>
            <person name="Kong W.-S."/>
            <person name="Park H."/>
            <person name="Jeong J."/>
            <person name="Song E.-S."/>
        </authorList>
    </citation>
    <scope>NUCLEOTIDE SEQUENCE [LARGE SCALE GENOMIC DNA]</scope>
    <source>
        <strain evidence="9">51987-8</strain>
    </source>
</reference>
<dbReference type="AlphaFoldDB" id="A0A369J9R4"/>
<dbReference type="SUPFAM" id="SSF55455">
    <property type="entry name" value="SRF-like"/>
    <property type="match status" value="1"/>
</dbReference>
<dbReference type="InParanoid" id="A0A369J9R4"/>
<dbReference type="InterPro" id="IPR036879">
    <property type="entry name" value="TF_MADSbox_sf"/>
</dbReference>
<comment type="caution">
    <text evidence="9">The sequence shown here is derived from an EMBL/GenBank/DDBJ whole genome shotgun (WGS) entry which is preliminary data.</text>
</comment>
<dbReference type="GO" id="GO:0045944">
    <property type="term" value="P:positive regulation of transcription by RNA polymerase II"/>
    <property type="evidence" value="ECO:0007669"/>
    <property type="project" value="InterPro"/>
</dbReference>
<dbReference type="GO" id="GO:0000978">
    <property type="term" value="F:RNA polymerase II cis-regulatory region sequence-specific DNA binding"/>
    <property type="evidence" value="ECO:0007669"/>
    <property type="project" value="TreeGrafter"/>
</dbReference>
<dbReference type="PRINTS" id="PR00404">
    <property type="entry name" value="MADSDOMAIN"/>
</dbReference>
<keyword evidence="3" id="KW-0238">DNA-binding</keyword>
<accession>A0A369J9R4</accession>
<feature type="compositionally biased region" description="Gly residues" evidence="7">
    <location>
        <begin position="411"/>
        <end position="427"/>
    </location>
</feature>
<name>A0A369J9R4_HYPMA</name>
<feature type="compositionally biased region" description="Low complexity" evidence="7">
    <location>
        <begin position="436"/>
        <end position="468"/>
    </location>
</feature>
<dbReference type="STRING" id="39966.A0A369J9R4"/>
<keyword evidence="5" id="KW-0539">Nucleus</keyword>
<evidence type="ECO:0000256" key="6">
    <source>
        <dbReference type="ARBA" id="ARBA00025805"/>
    </source>
</evidence>
<feature type="compositionally biased region" description="Polar residues" evidence="7">
    <location>
        <begin position="247"/>
        <end position="259"/>
    </location>
</feature>
<feature type="domain" description="MADS-box" evidence="8">
    <location>
        <begin position="1"/>
        <end position="51"/>
    </location>
</feature>
<feature type="region of interest" description="Disordered" evidence="7">
    <location>
        <begin position="160"/>
        <end position="337"/>
    </location>
</feature>
<dbReference type="EMBL" id="LUEZ02000087">
    <property type="protein sequence ID" value="RDB18791.1"/>
    <property type="molecule type" value="Genomic_DNA"/>
</dbReference>
<evidence type="ECO:0000256" key="1">
    <source>
        <dbReference type="ARBA" id="ARBA00004123"/>
    </source>
</evidence>
<evidence type="ECO:0000256" key="3">
    <source>
        <dbReference type="ARBA" id="ARBA00023125"/>
    </source>
</evidence>
<feature type="compositionally biased region" description="Basic residues" evidence="7">
    <location>
        <begin position="180"/>
        <end position="190"/>
    </location>
</feature>
<feature type="region of interest" description="Disordered" evidence="7">
    <location>
        <begin position="373"/>
        <end position="482"/>
    </location>
</feature>
<dbReference type="InterPro" id="IPR033896">
    <property type="entry name" value="MEF2-like_N"/>
</dbReference>
<keyword evidence="2" id="KW-0805">Transcription regulation</keyword>
<dbReference type="OrthoDB" id="1898716at2759"/>
<evidence type="ECO:0000259" key="8">
    <source>
        <dbReference type="PROSITE" id="PS50066"/>
    </source>
</evidence>
<feature type="compositionally biased region" description="Gly residues" evidence="7">
    <location>
        <begin position="304"/>
        <end position="334"/>
    </location>
</feature>
<feature type="compositionally biased region" description="Acidic residues" evidence="7">
    <location>
        <begin position="104"/>
        <end position="115"/>
    </location>
</feature>
<evidence type="ECO:0000313" key="10">
    <source>
        <dbReference type="Proteomes" id="UP000076154"/>
    </source>
</evidence>
<protein>
    <submittedName>
        <fullName evidence="9">Myocyte-specific enhancer factor 2D</fullName>
    </submittedName>
</protein>
<organism evidence="9 10">
    <name type="scientific">Hypsizygus marmoreus</name>
    <name type="common">White beech mushroom</name>
    <name type="synonym">Agaricus marmoreus</name>
    <dbReference type="NCBI Taxonomy" id="39966"/>
    <lineage>
        <taxon>Eukaryota</taxon>
        <taxon>Fungi</taxon>
        <taxon>Dikarya</taxon>
        <taxon>Basidiomycota</taxon>
        <taxon>Agaricomycotina</taxon>
        <taxon>Agaricomycetes</taxon>
        <taxon>Agaricomycetidae</taxon>
        <taxon>Agaricales</taxon>
        <taxon>Tricholomatineae</taxon>
        <taxon>Lyophyllaceae</taxon>
        <taxon>Hypsizygus</taxon>
    </lineage>
</organism>
<dbReference type="Pfam" id="PF00319">
    <property type="entry name" value="SRF-TF"/>
    <property type="match status" value="1"/>
</dbReference>
<feature type="region of interest" description="Disordered" evidence="7">
    <location>
        <begin position="75"/>
        <end position="133"/>
    </location>
</feature>
<dbReference type="GO" id="GO:0005634">
    <property type="term" value="C:nucleus"/>
    <property type="evidence" value="ECO:0007669"/>
    <property type="project" value="UniProtKB-SubCell"/>
</dbReference>
<dbReference type="SMART" id="SM00432">
    <property type="entry name" value="MADS"/>
    <property type="match status" value="1"/>
</dbReference>